<reference evidence="3" key="1">
    <citation type="journal article" date="2013" name="Proc. Natl. Acad. Sci. U.S.A.">
        <title>Improving the coverage of the cyanobacterial phylum using diversity-driven genome sequencing.</title>
        <authorList>
            <person name="Shih P.M."/>
            <person name="Wu D."/>
            <person name="Latifi A."/>
            <person name="Axen S.D."/>
            <person name="Fewer D.P."/>
            <person name="Talla E."/>
            <person name="Calteau A."/>
            <person name="Cai F."/>
            <person name="Tandeau de Marsac N."/>
            <person name="Rippka R."/>
            <person name="Herdman M."/>
            <person name="Sivonen K."/>
            <person name="Coursin T."/>
            <person name="Laurent T."/>
            <person name="Goodwin L."/>
            <person name="Nolan M."/>
            <person name="Davenport K.W."/>
            <person name="Han C.S."/>
            <person name="Rubin E.M."/>
            <person name="Eisen J.A."/>
            <person name="Woyke T."/>
            <person name="Gugger M."/>
            <person name="Kerfeld C.A."/>
        </authorList>
    </citation>
    <scope>NUCLEOTIDE SEQUENCE [LARGE SCALE GENOMIC DNA]</scope>
    <source>
        <strain evidence="3">ATCC 29371 / PCC 7437</strain>
    </source>
</reference>
<dbReference type="InterPro" id="IPR000866">
    <property type="entry name" value="AhpC/TSA"/>
</dbReference>
<dbReference type="PROSITE" id="PS51352">
    <property type="entry name" value="THIOREDOXIN_2"/>
    <property type="match status" value="1"/>
</dbReference>
<name>K9XZF8_STAC7</name>
<dbReference type="AlphaFoldDB" id="K9XZF8"/>
<dbReference type="Proteomes" id="UP000010473">
    <property type="component" value="Chromosome"/>
</dbReference>
<dbReference type="OrthoDB" id="9809746at2"/>
<feature type="domain" description="Thioredoxin" evidence="1">
    <location>
        <begin position="6"/>
        <end position="161"/>
    </location>
</feature>
<dbReference type="HOGENOM" id="CLU_076204_2_1_3"/>
<accession>K9XZF8</accession>
<dbReference type="SUPFAM" id="SSF52833">
    <property type="entry name" value="Thioredoxin-like"/>
    <property type="match status" value="1"/>
</dbReference>
<protein>
    <submittedName>
        <fullName evidence="2">Alkyl hydroperoxide reductase/ Thiol specific antioxidant/ Mal allergen</fullName>
    </submittedName>
</protein>
<dbReference type="KEGG" id="scs:Sta7437_3942"/>
<dbReference type="InterPro" id="IPR036249">
    <property type="entry name" value="Thioredoxin-like_sf"/>
</dbReference>
<proteinExistence type="predicted"/>
<organism evidence="2 3">
    <name type="scientific">Stanieria cyanosphaera (strain ATCC 29371 / PCC 7437)</name>
    <dbReference type="NCBI Taxonomy" id="111780"/>
    <lineage>
        <taxon>Bacteria</taxon>
        <taxon>Bacillati</taxon>
        <taxon>Cyanobacteriota</taxon>
        <taxon>Cyanophyceae</taxon>
        <taxon>Pleurocapsales</taxon>
        <taxon>Dermocarpellaceae</taxon>
        <taxon>Stanieria</taxon>
    </lineage>
</organism>
<dbReference type="InterPro" id="IPR047262">
    <property type="entry name" value="PRX-like1"/>
</dbReference>
<dbReference type="Pfam" id="PF00578">
    <property type="entry name" value="AhpC-TSA"/>
    <property type="match status" value="1"/>
</dbReference>
<dbReference type="PANTHER" id="PTHR43640:SF1">
    <property type="entry name" value="THIOREDOXIN-DEPENDENT PEROXIREDOXIN"/>
    <property type="match status" value="1"/>
</dbReference>
<dbReference type="STRING" id="111780.Sta7437_3942"/>
<dbReference type="GO" id="GO:0016491">
    <property type="term" value="F:oxidoreductase activity"/>
    <property type="evidence" value="ECO:0007669"/>
    <property type="project" value="InterPro"/>
</dbReference>
<dbReference type="InterPro" id="IPR013766">
    <property type="entry name" value="Thioredoxin_domain"/>
</dbReference>
<dbReference type="eggNOG" id="COG1225">
    <property type="taxonomic scope" value="Bacteria"/>
</dbReference>
<dbReference type="Gene3D" id="3.40.30.10">
    <property type="entry name" value="Glutaredoxin"/>
    <property type="match status" value="1"/>
</dbReference>
<evidence type="ECO:0000313" key="2">
    <source>
        <dbReference type="EMBL" id="AFZ37424.1"/>
    </source>
</evidence>
<dbReference type="EMBL" id="CP003653">
    <property type="protein sequence ID" value="AFZ37424.1"/>
    <property type="molecule type" value="Genomic_DNA"/>
</dbReference>
<evidence type="ECO:0000259" key="1">
    <source>
        <dbReference type="PROSITE" id="PS51352"/>
    </source>
</evidence>
<dbReference type="RefSeq" id="WP_015195083.1">
    <property type="nucleotide sequence ID" value="NC_019748.1"/>
</dbReference>
<dbReference type="CDD" id="cd02969">
    <property type="entry name" value="PRX_like1"/>
    <property type="match status" value="1"/>
</dbReference>
<keyword evidence="3" id="KW-1185">Reference proteome</keyword>
<evidence type="ECO:0000313" key="3">
    <source>
        <dbReference type="Proteomes" id="UP000010473"/>
    </source>
</evidence>
<sequence length="184" mass="20352">MTVACNLVGDYAPDFELPGIDKQVYHLGRYLEKFKALGVVFLGNNCPYVKKYLERLKQIQADFATDGFTLVGINSNDTDGTIQDSFESMESFAQANQLNFPYLRDPTQDVARSFGATVIPEVFLLDSQAVIRYAGSIDDCSESAAQVTNNYLRNNISALLAGKEISPTYIEPIGSSIIWRANKS</sequence>
<dbReference type="GO" id="GO:0016209">
    <property type="term" value="F:antioxidant activity"/>
    <property type="evidence" value="ECO:0007669"/>
    <property type="project" value="InterPro"/>
</dbReference>
<gene>
    <name evidence="2" type="ordered locus">Sta7437_3942</name>
</gene>
<dbReference type="PANTHER" id="PTHR43640">
    <property type="entry name" value="OS07G0260300 PROTEIN"/>
    <property type="match status" value="1"/>
</dbReference>